<proteinExistence type="predicted"/>
<name>A0A2A6RM10_9CHLR</name>
<dbReference type="Proteomes" id="UP000220527">
    <property type="component" value="Unassembled WGS sequence"/>
</dbReference>
<reference evidence="3" key="1">
    <citation type="submission" date="2017-08" db="EMBL/GenBank/DDBJ databases">
        <authorList>
            <person name="Grouzdev D.S."/>
            <person name="Gaisin V.A."/>
            <person name="Rysina M.S."/>
            <person name="Gorlenko V.M."/>
        </authorList>
    </citation>
    <scope>NUCLEOTIDE SEQUENCE [LARGE SCALE GENOMIC DNA]</scope>
    <source>
        <strain evidence="3">Kir15-3F</strain>
    </source>
</reference>
<dbReference type="SUPFAM" id="SSF52317">
    <property type="entry name" value="Class I glutamine amidotransferase-like"/>
    <property type="match status" value="1"/>
</dbReference>
<feature type="transmembrane region" description="Helical" evidence="1">
    <location>
        <begin position="370"/>
        <end position="394"/>
    </location>
</feature>
<sequence>MLICGVLLLLGQPGKLHAEEVLLLEAEAAFNGNYTPGSWLPIQVNLSNQGVAREVVVVATAGGTGVHHSQAVALPGGVEVQLTLYVALDHETRRLQVRVEAQEDVLASQVLELRPRIDERMLGLLGAQDPQLRLPRRQDLSQQPFNSFLLTPAEFPVHMAGLSSLGLLLVHDLPAEALRSDQQQALLGWVHAGGHLLIGGGSAAERTATNLPAALLPATFGATIRLNPDPLAALAEVDAGPRALTAVQLRPLPGVQINGPETAPAWVSHAIGRGRVTQLAFDPAQTALLEWADAPAFWYQLLRPALLVRGPNGMQTSVDPLQEQILTSSLTSMPAIPLPPTERIFALLALYTILIGPGVALLLRRIDRQAWAWVVVPVVALLVGAGVFGLAVLIRPDERLVNQISLIEVLEPGQARVRSLVGVLVPQDQRLTLTLSDDALLRPVRPTSGSFGMIEGVTGELPQFSPRATLDAKAWRIQGLIADQQLAFDAVHAEMVVVDGAIQLTLENRGEQALRDVAAVFGEYIIRLGLVEPGEQRVARWPTQAFGGPAADQTLSTLVLRDELALGRRPGQAPPRELLVREALINAAVVRNATLTDEGPLIFAWLERSPLAIDVAGPAAVQTTNLLVMRPHIHGSGPLTLPRGWLKPDWSALEWARCMGGQGWGIPAQPAPVIAPLHVPPGLALLRAEALTLVLTSERRWPNAGVTTELYDWAQARWVEQDFEGPGELRVNSPETYLRNGQLLVRLDGRIGEATCLYLSAQLEGTLP</sequence>
<keyword evidence="1" id="KW-1133">Transmembrane helix</keyword>
<keyword evidence="3" id="KW-1185">Reference proteome</keyword>
<evidence type="ECO:0000313" key="2">
    <source>
        <dbReference type="EMBL" id="PDW03899.1"/>
    </source>
</evidence>
<accession>A0A2A6RM10</accession>
<evidence type="ECO:0000313" key="3">
    <source>
        <dbReference type="Proteomes" id="UP000220527"/>
    </source>
</evidence>
<feature type="transmembrane region" description="Helical" evidence="1">
    <location>
        <begin position="344"/>
        <end position="363"/>
    </location>
</feature>
<keyword evidence="1" id="KW-0472">Membrane</keyword>
<comment type="caution">
    <text evidence="2">The sequence shown here is derived from an EMBL/GenBank/DDBJ whole genome shotgun (WGS) entry which is preliminary data.</text>
</comment>
<dbReference type="InterPro" id="IPR029062">
    <property type="entry name" value="Class_I_gatase-like"/>
</dbReference>
<evidence type="ECO:0008006" key="4">
    <source>
        <dbReference type="Google" id="ProtNLM"/>
    </source>
</evidence>
<organism evidence="2 3">
    <name type="scientific">Candidatus Viridilinea mediisalina</name>
    <dbReference type="NCBI Taxonomy" id="2024553"/>
    <lineage>
        <taxon>Bacteria</taxon>
        <taxon>Bacillati</taxon>
        <taxon>Chloroflexota</taxon>
        <taxon>Chloroflexia</taxon>
        <taxon>Chloroflexales</taxon>
        <taxon>Chloroflexineae</taxon>
        <taxon>Oscillochloridaceae</taxon>
        <taxon>Candidatus Viridilinea</taxon>
    </lineage>
</organism>
<evidence type="ECO:0000256" key="1">
    <source>
        <dbReference type="SAM" id="Phobius"/>
    </source>
</evidence>
<protein>
    <recommendedName>
        <fullName evidence="4">DUF4350 domain-containing protein</fullName>
    </recommendedName>
</protein>
<dbReference type="EMBL" id="NQWI01000019">
    <property type="protein sequence ID" value="PDW03899.1"/>
    <property type="molecule type" value="Genomic_DNA"/>
</dbReference>
<dbReference type="AlphaFoldDB" id="A0A2A6RM10"/>
<dbReference type="Gene3D" id="3.40.50.880">
    <property type="match status" value="1"/>
</dbReference>
<keyword evidence="1" id="KW-0812">Transmembrane</keyword>
<gene>
    <name evidence="2" type="ORF">CJ255_06510</name>
</gene>